<keyword evidence="2" id="KW-0808">Transferase</keyword>
<evidence type="ECO:0000256" key="2">
    <source>
        <dbReference type="ARBA" id="ARBA00022679"/>
    </source>
</evidence>
<dbReference type="GO" id="GO:0000287">
    <property type="term" value="F:magnesium ion binding"/>
    <property type="evidence" value="ECO:0007669"/>
    <property type="project" value="InterPro"/>
</dbReference>
<evidence type="ECO:0000256" key="7">
    <source>
        <dbReference type="ARBA" id="ARBA00023160"/>
    </source>
</evidence>
<dbReference type="NCBIfam" id="NF000832">
    <property type="entry name" value="PRK00070.3-2"/>
    <property type="match status" value="1"/>
</dbReference>
<keyword evidence="3" id="KW-0479">Metal-binding</keyword>
<dbReference type="InterPro" id="IPR004568">
    <property type="entry name" value="Ppantetheine-prot_Trfase_dom"/>
</dbReference>
<evidence type="ECO:0000259" key="8">
    <source>
        <dbReference type="Pfam" id="PF01648"/>
    </source>
</evidence>
<dbReference type="GO" id="GO:0008897">
    <property type="term" value="F:holo-[acyl-carrier-protein] synthase activity"/>
    <property type="evidence" value="ECO:0007669"/>
    <property type="project" value="InterPro"/>
</dbReference>
<evidence type="ECO:0000256" key="6">
    <source>
        <dbReference type="ARBA" id="ARBA00023098"/>
    </source>
</evidence>
<evidence type="ECO:0000256" key="1">
    <source>
        <dbReference type="ARBA" id="ARBA00022516"/>
    </source>
</evidence>
<gene>
    <name evidence="9" type="ORF">UFOPK1684_00597</name>
</gene>
<dbReference type="HAMAP" id="MF_00101">
    <property type="entry name" value="AcpS"/>
    <property type="match status" value="1"/>
</dbReference>
<keyword evidence="1" id="KW-0444">Lipid biosynthesis</keyword>
<protein>
    <submittedName>
        <fullName evidence="9">Unannotated protein</fullName>
    </submittedName>
</protein>
<reference evidence="9" key="1">
    <citation type="submission" date="2020-05" db="EMBL/GenBank/DDBJ databases">
        <authorList>
            <person name="Chiriac C."/>
            <person name="Salcher M."/>
            <person name="Ghai R."/>
            <person name="Kavagutti S V."/>
        </authorList>
    </citation>
    <scope>NUCLEOTIDE SEQUENCE</scope>
</reference>
<evidence type="ECO:0000256" key="4">
    <source>
        <dbReference type="ARBA" id="ARBA00022832"/>
    </source>
</evidence>
<evidence type="ECO:0000256" key="5">
    <source>
        <dbReference type="ARBA" id="ARBA00022842"/>
    </source>
</evidence>
<accession>A0A6J6E1K8</accession>
<keyword evidence="5" id="KW-0460">Magnesium</keyword>
<name>A0A6J6E1K8_9ZZZZ</name>
<organism evidence="9">
    <name type="scientific">freshwater metagenome</name>
    <dbReference type="NCBI Taxonomy" id="449393"/>
    <lineage>
        <taxon>unclassified sequences</taxon>
        <taxon>metagenomes</taxon>
        <taxon>ecological metagenomes</taxon>
    </lineage>
</organism>
<feature type="domain" description="4'-phosphopantetheinyl transferase" evidence="8">
    <location>
        <begin position="5"/>
        <end position="101"/>
    </location>
</feature>
<dbReference type="AlphaFoldDB" id="A0A6J6E1K8"/>
<evidence type="ECO:0000256" key="3">
    <source>
        <dbReference type="ARBA" id="ARBA00022723"/>
    </source>
</evidence>
<dbReference type="EMBL" id="CAEZTM010000020">
    <property type="protein sequence ID" value="CAB4569105.1"/>
    <property type="molecule type" value="Genomic_DNA"/>
</dbReference>
<keyword evidence="4" id="KW-0276">Fatty acid metabolism</keyword>
<dbReference type="GO" id="GO:0006633">
    <property type="term" value="P:fatty acid biosynthetic process"/>
    <property type="evidence" value="ECO:0007669"/>
    <property type="project" value="UniProtKB-KW"/>
</dbReference>
<proteinExistence type="inferred from homology"/>
<sequence>MTVLGVGVDIVDIERFTRALERTPALRQRLFGPVDTQPQDLAGQSLAARFAAKEATLKALGGNISGFSWHDIQVTGERGQQPKLVLSGGVAKRAALSGVTSTHLSMSHDGGMAIAFVVVDGESRT</sequence>
<dbReference type="Gene3D" id="3.90.470.20">
    <property type="entry name" value="4'-phosphopantetheinyl transferase domain"/>
    <property type="match status" value="1"/>
</dbReference>
<keyword evidence="6" id="KW-0443">Lipid metabolism</keyword>
<dbReference type="Pfam" id="PF01648">
    <property type="entry name" value="ACPS"/>
    <property type="match status" value="1"/>
</dbReference>
<keyword evidence="7" id="KW-0275">Fatty acid biosynthesis</keyword>
<dbReference type="InterPro" id="IPR037143">
    <property type="entry name" value="4-PPantetheinyl_Trfase_dom_sf"/>
</dbReference>
<dbReference type="InterPro" id="IPR002582">
    <property type="entry name" value="ACPS"/>
</dbReference>
<evidence type="ECO:0000313" key="9">
    <source>
        <dbReference type="EMBL" id="CAB4569105.1"/>
    </source>
</evidence>
<dbReference type="SUPFAM" id="SSF56214">
    <property type="entry name" value="4'-phosphopantetheinyl transferase"/>
    <property type="match status" value="1"/>
</dbReference>
<dbReference type="NCBIfam" id="TIGR00516">
    <property type="entry name" value="acpS"/>
    <property type="match status" value="1"/>
</dbReference>
<dbReference type="InterPro" id="IPR008278">
    <property type="entry name" value="4-PPantetheinyl_Trfase_dom"/>
</dbReference>
<dbReference type="NCBIfam" id="TIGR00556">
    <property type="entry name" value="pantethn_trn"/>
    <property type="match status" value="1"/>
</dbReference>